<accession>A0AA88F1P2</accession>
<keyword evidence="5" id="KW-0949">S-adenosyl-L-methionine</keyword>
<dbReference type="PROSITE" id="PS00092">
    <property type="entry name" value="N6_MTASE"/>
    <property type="match status" value="1"/>
</dbReference>
<evidence type="ECO:0000259" key="8">
    <source>
        <dbReference type="Pfam" id="PF22837"/>
    </source>
</evidence>
<dbReference type="InterPro" id="IPR029063">
    <property type="entry name" value="SAM-dependent_MTases_sf"/>
</dbReference>
<sequence length="518" mass="57611">MNGVVYTPLSVAYSVAKFSLDQSPSTRTVIEPSCGDGAFVKALRQLEGGEKLAITAVDIDASALELVAANDREILAQNEDYLSFSRNTDASYDLVIGNPPYVRRHNFTKALKDSIKDLSVRTEYPEAQLKNAWVAFVVASCELMSSDGSLAFIVPYELVTVSYGKYLRQWLISKHRRVDIFIPRQKAFRDIDQDAVFLLVSNSRKRNSGSYLHSVDGLDALGMETDSVPASISFDPIIEKSYLLDGQDIEIIEKIRKSTGSIGDYCSSSAGTVTAANDYFILSGSDVEKYGLRAWARPILKKGAYVKSLPIFSDEDFEKLAAVEPCFLIDFCRKGAPPLDSHAFSYIEAGEKAGFNTRYKTRHRSPWYRVPVVPETGALFFKRSHKLPKFCLNHAGVLATDTAYQVKAKADFSVEAICFSFYNSLTALFCEIEGRFYGGGVLELTPVEFRGLPLEYTSPSTAQFKDFCSIAARSGDLLSFGDMWLRQKLNLSDAEMLTIRNALDVLQKHRLRHGKSLS</sequence>
<comment type="catalytic activity">
    <reaction evidence="6">
        <text>a 2'-deoxyadenosine in DNA + S-adenosyl-L-methionine = an N(6)-methyl-2'-deoxyadenosine in DNA + S-adenosyl-L-homocysteine + H(+)</text>
        <dbReference type="Rhea" id="RHEA:15197"/>
        <dbReference type="Rhea" id="RHEA-COMP:12418"/>
        <dbReference type="Rhea" id="RHEA-COMP:12419"/>
        <dbReference type="ChEBI" id="CHEBI:15378"/>
        <dbReference type="ChEBI" id="CHEBI:57856"/>
        <dbReference type="ChEBI" id="CHEBI:59789"/>
        <dbReference type="ChEBI" id="CHEBI:90615"/>
        <dbReference type="ChEBI" id="CHEBI:90616"/>
        <dbReference type="EC" id="2.1.1.72"/>
    </reaction>
</comment>
<organism evidence="9 10">
    <name type="scientific">Rhizobium rhizogenes</name>
    <name type="common">Agrobacterium rhizogenes</name>
    <dbReference type="NCBI Taxonomy" id="359"/>
    <lineage>
        <taxon>Bacteria</taxon>
        <taxon>Pseudomonadati</taxon>
        <taxon>Pseudomonadota</taxon>
        <taxon>Alphaproteobacteria</taxon>
        <taxon>Hyphomicrobiales</taxon>
        <taxon>Rhizobiaceae</taxon>
        <taxon>Rhizobium/Agrobacterium group</taxon>
        <taxon>Rhizobium</taxon>
    </lineage>
</organism>
<keyword evidence="3" id="KW-0489">Methyltransferase</keyword>
<reference evidence="9 10" key="1">
    <citation type="submission" date="2018-08" db="EMBL/GenBank/DDBJ databases">
        <title>Crown Gall in kiwifruit.</title>
        <authorList>
            <person name="Visnovsky S.B."/>
            <person name="Pitman A.R."/>
        </authorList>
    </citation>
    <scope>NUCLEOTIDE SEQUENCE [LARGE SCALE GENOMIC DNA]</scope>
    <source>
        <strain evidence="9 10">SBV_302_78_2</strain>
    </source>
</reference>
<dbReference type="GO" id="GO:0003676">
    <property type="term" value="F:nucleic acid binding"/>
    <property type="evidence" value="ECO:0007669"/>
    <property type="project" value="InterPro"/>
</dbReference>
<dbReference type="PANTHER" id="PTHR33841">
    <property type="entry name" value="DNA METHYLTRANSFERASE YEEA-RELATED"/>
    <property type="match status" value="1"/>
</dbReference>
<evidence type="ECO:0000313" key="10">
    <source>
        <dbReference type="Proteomes" id="UP000473658"/>
    </source>
</evidence>
<dbReference type="InterPro" id="IPR050953">
    <property type="entry name" value="N4_N6_ade-DNA_methylase"/>
</dbReference>
<dbReference type="EC" id="2.1.1.72" evidence="2"/>
<dbReference type="GO" id="GO:0032259">
    <property type="term" value="P:methylation"/>
    <property type="evidence" value="ECO:0007669"/>
    <property type="project" value="UniProtKB-KW"/>
</dbReference>
<keyword evidence="4" id="KW-0808">Transferase</keyword>
<evidence type="ECO:0000313" key="9">
    <source>
        <dbReference type="EMBL" id="KAA3502767.1"/>
    </source>
</evidence>
<comment type="similarity">
    <text evidence="1">Belongs to the N(4)/N(6)-methyltransferase family.</text>
</comment>
<protein>
    <recommendedName>
        <fullName evidence="2">site-specific DNA-methyltransferase (adenine-specific)</fullName>
        <ecNumber evidence="2">2.1.1.72</ecNumber>
    </recommendedName>
</protein>
<dbReference type="Proteomes" id="UP000473658">
    <property type="component" value="Unassembled WGS sequence"/>
</dbReference>
<dbReference type="PRINTS" id="PR00507">
    <property type="entry name" value="N12N6MTFRASE"/>
</dbReference>
<evidence type="ECO:0000259" key="7">
    <source>
        <dbReference type="Pfam" id="PF07669"/>
    </source>
</evidence>
<dbReference type="PANTHER" id="PTHR33841:SF5">
    <property type="entry name" value="DNA METHYLASE (MODIFICATION METHYLASE) (METHYLTRANSFERASE)-RELATED"/>
    <property type="match status" value="1"/>
</dbReference>
<dbReference type="Pfam" id="PF07669">
    <property type="entry name" value="Eco57I"/>
    <property type="match status" value="1"/>
</dbReference>
<dbReference type="GO" id="GO:0006304">
    <property type="term" value="P:DNA modification"/>
    <property type="evidence" value="ECO:0007669"/>
    <property type="project" value="InterPro"/>
</dbReference>
<evidence type="ECO:0000256" key="2">
    <source>
        <dbReference type="ARBA" id="ARBA00011900"/>
    </source>
</evidence>
<dbReference type="GO" id="GO:0009007">
    <property type="term" value="F:site-specific DNA-methyltransferase (adenine-specific) activity"/>
    <property type="evidence" value="ECO:0007669"/>
    <property type="project" value="UniProtKB-EC"/>
</dbReference>
<dbReference type="Pfam" id="PF22837">
    <property type="entry name" value="M_Eco57I_C"/>
    <property type="match status" value="1"/>
</dbReference>
<dbReference type="SUPFAM" id="SSF53335">
    <property type="entry name" value="S-adenosyl-L-methionine-dependent methyltransferases"/>
    <property type="match status" value="1"/>
</dbReference>
<dbReference type="Gene3D" id="3.40.50.150">
    <property type="entry name" value="Vaccinia Virus protein VP39"/>
    <property type="match status" value="1"/>
</dbReference>
<dbReference type="InterPro" id="IPR054520">
    <property type="entry name" value="M_Eco57I_C"/>
</dbReference>
<dbReference type="AlphaFoldDB" id="A0AA88F1P2"/>
<comment type="caution">
    <text evidence="9">The sequence shown here is derived from an EMBL/GenBank/DDBJ whole genome shotgun (WGS) entry which is preliminary data.</text>
</comment>
<evidence type="ECO:0000256" key="4">
    <source>
        <dbReference type="ARBA" id="ARBA00022679"/>
    </source>
</evidence>
<evidence type="ECO:0000256" key="3">
    <source>
        <dbReference type="ARBA" id="ARBA00022603"/>
    </source>
</evidence>
<gene>
    <name evidence="9" type="ORF">DXM27_07325</name>
</gene>
<feature type="domain" description="Type II methyltransferase M.TaqI-like" evidence="7">
    <location>
        <begin position="80"/>
        <end position="178"/>
    </location>
</feature>
<feature type="domain" description="Type II methyltransferase M.Eco57I C-terminal" evidence="8">
    <location>
        <begin position="241"/>
        <end position="462"/>
    </location>
</feature>
<dbReference type="EMBL" id="QRFF01000002">
    <property type="protein sequence ID" value="KAA3502767.1"/>
    <property type="molecule type" value="Genomic_DNA"/>
</dbReference>
<evidence type="ECO:0000256" key="1">
    <source>
        <dbReference type="ARBA" id="ARBA00006594"/>
    </source>
</evidence>
<evidence type="ECO:0000256" key="6">
    <source>
        <dbReference type="ARBA" id="ARBA00047942"/>
    </source>
</evidence>
<name>A0AA88F1P2_RHIRH</name>
<dbReference type="CDD" id="cd02440">
    <property type="entry name" value="AdoMet_MTases"/>
    <property type="match status" value="1"/>
</dbReference>
<dbReference type="InterPro" id="IPR002052">
    <property type="entry name" value="DNA_methylase_N6_adenine_CS"/>
</dbReference>
<evidence type="ECO:0000256" key="5">
    <source>
        <dbReference type="ARBA" id="ARBA00022691"/>
    </source>
</evidence>
<proteinExistence type="inferred from homology"/>
<dbReference type="InterPro" id="IPR011639">
    <property type="entry name" value="MethylTrfase_TaqI-like_dom"/>
</dbReference>